<evidence type="ECO:0000313" key="4">
    <source>
        <dbReference type="EMBL" id="MBS5519786.1"/>
    </source>
</evidence>
<feature type="domain" description="N-acetylmuramoyl-L-alanine amidase" evidence="2">
    <location>
        <begin position="11"/>
        <end position="142"/>
    </location>
</feature>
<dbReference type="RefSeq" id="WP_306542047.1">
    <property type="nucleotide sequence ID" value="NZ_JAUUOK010000056.1"/>
</dbReference>
<dbReference type="Gene3D" id="3.40.80.10">
    <property type="entry name" value="Peptidoglycan recognition protein-like"/>
    <property type="match status" value="1"/>
</dbReference>
<evidence type="ECO:0000313" key="5">
    <source>
        <dbReference type="Proteomes" id="UP000754226"/>
    </source>
</evidence>
<dbReference type="GO" id="GO:0009253">
    <property type="term" value="P:peptidoglycan catabolic process"/>
    <property type="evidence" value="ECO:0007669"/>
    <property type="project" value="InterPro"/>
</dbReference>
<proteinExistence type="inferred from homology"/>
<dbReference type="InterPro" id="IPR006619">
    <property type="entry name" value="PGRP_domain_met/bac"/>
</dbReference>
<dbReference type="PANTHER" id="PTHR11022">
    <property type="entry name" value="PEPTIDOGLYCAN RECOGNITION PROTEIN"/>
    <property type="match status" value="1"/>
</dbReference>
<comment type="caution">
    <text evidence="4">The sequence shown here is derived from an EMBL/GenBank/DDBJ whole genome shotgun (WGS) entry which is preliminary data.</text>
</comment>
<name>A0A943I4Q0_9FIRM</name>
<reference evidence="4" key="1">
    <citation type="submission" date="2021-02" db="EMBL/GenBank/DDBJ databases">
        <title>Infant gut strain persistence is associated with maternal origin, phylogeny, and functional potential including surface adhesion and iron acquisition.</title>
        <authorList>
            <person name="Lou Y.C."/>
        </authorList>
    </citation>
    <scope>NUCLEOTIDE SEQUENCE</scope>
    <source>
        <strain evidence="4">L3_106_000M1_dasL3_106_000M1_concoct_15</strain>
    </source>
</reference>
<dbReference type="AlphaFoldDB" id="A0A943I4Q0"/>
<dbReference type="SMART" id="SM00701">
    <property type="entry name" value="PGRP"/>
    <property type="match status" value="1"/>
</dbReference>
<dbReference type="GO" id="GO:0008270">
    <property type="term" value="F:zinc ion binding"/>
    <property type="evidence" value="ECO:0007669"/>
    <property type="project" value="InterPro"/>
</dbReference>
<evidence type="ECO:0000259" key="3">
    <source>
        <dbReference type="SMART" id="SM00701"/>
    </source>
</evidence>
<dbReference type="SMART" id="SM00644">
    <property type="entry name" value="Ami_2"/>
    <property type="match status" value="1"/>
</dbReference>
<evidence type="ECO:0000256" key="1">
    <source>
        <dbReference type="ARBA" id="ARBA00007553"/>
    </source>
</evidence>
<dbReference type="InterPro" id="IPR036505">
    <property type="entry name" value="Amidase/PGRP_sf"/>
</dbReference>
<dbReference type="CDD" id="cd06583">
    <property type="entry name" value="PGRP"/>
    <property type="match status" value="1"/>
</dbReference>
<accession>A0A943I4Q0</accession>
<dbReference type="Pfam" id="PF01510">
    <property type="entry name" value="Amidase_2"/>
    <property type="match status" value="1"/>
</dbReference>
<dbReference type="EC" id="3.5.1.28" evidence="4"/>
<dbReference type="Proteomes" id="UP000754226">
    <property type="component" value="Unassembled WGS sequence"/>
</dbReference>
<dbReference type="EMBL" id="JAGZCZ010000005">
    <property type="protein sequence ID" value="MBS5519786.1"/>
    <property type="molecule type" value="Genomic_DNA"/>
</dbReference>
<dbReference type="InterPro" id="IPR002502">
    <property type="entry name" value="Amidase_domain"/>
</dbReference>
<keyword evidence="4" id="KW-0378">Hydrolase</keyword>
<evidence type="ECO:0000259" key="2">
    <source>
        <dbReference type="SMART" id="SM00644"/>
    </source>
</evidence>
<sequence>MITPTFVDYGLWFKPLQERTATDLIVIHHTGNPADDDLSAEEIHESHLAQGWAGIGYHFVIRKDGTIELGRPMDTVGAHAYGFNSHSIGIHVCGNFEIADPTPEQIESCSIIVAWLAERYELNIDASTIVGHRDLMATACPGDTLYSQLQTIRGKALWYQNHYDNEGNYYD</sequence>
<feature type="domain" description="Peptidoglycan recognition protein family" evidence="3">
    <location>
        <begin position="4"/>
        <end position="136"/>
    </location>
</feature>
<dbReference type="InterPro" id="IPR015510">
    <property type="entry name" value="PGRP"/>
</dbReference>
<gene>
    <name evidence="4" type="ORF">KHX13_05580</name>
</gene>
<protein>
    <submittedName>
        <fullName evidence="4">N-acetylmuramoyl-L-alanine amidase</fullName>
        <ecNumber evidence="4">3.5.1.28</ecNumber>
    </submittedName>
</protein>
<dbReference type="GO" id="GO:0008745">
    <property type="term" value="F:N-acetylmuramoyl-L-alanine amidase activity"/>
    <property type="evidence" value="ECO:0007669"/>
    <property type="project" value="UniProtKB-EC"/>
</dbReference>
<dbReference type="SUPFAM" id="SSF55846">
    <property type="entry name" value="N-acetylmuramoyl-L-alanine amidase-like"/>
    <property type="match status" value="1"/>
</dbReference>
<dbReference type="PANTHER" id="PTHR11022:SF41">
    <property type="entry name" value="PEPTIDOGLYCAN-RECOGNITION PROTEIN LC-RELATED"/>
    <property type="match status" value="1"/>
</dbReference>
<comment type="similarity">
    <text evidence="1">Belongs to the N-acetylmuramoyl-L-alanine amidase 2 family.</text>
</comment>
<organism evidence="4 5">
    <name type="scientific">Acidaminococcus intestini</name>
    <dbReference type="NCBI Taxonomy" id="187327"/>
    <lineage>
        <taxon>Bacteria</taxon>
        <taxon>Bacillati</taxon>
        <taxon>Bacillota</taxon>
        <taxon>Negativicutes</taxon>
        <taxon>Acidaminococcales</taxon>
        <taxon>Acidaminococcaceae</taxon>
        <taxon>Acidaminococcus</taxon>
    </lineage>
</organism>